<dbReference type="AlphaFoldDB" id="A0A1I2NSY6"/>
<keyword evidence="2" id="KW-1185">Reference proteome</keyword>
<name>A0A1I2NSY6_9FIRM</name>
<gene>
    <name evidence="1" type="ORF">SAMN05660649_00552</name>
</gene>
<organism evidence="1 2">
    <name type="scientific">Desulfotruncus arcticus DSM 17038</name>
    <dbReference type="NCBI Taxonomy" id="1121424"/>
    <lineage>
        <taxon>Bacteria</taxon>
        <taxon>Bacillati</taxon>
        <taxon>Bacillota</taxon>
        <taxon>Clostridia</taxon>
        <taxon>Eubacteriales</taxon>
        <taxon>Desulfallaceae</taxon>
        <taxon>Desulfotruncus</taxon>
    </lineage>
</organism>
<dbReference type="Proteomes" id="UP000199337">
    <property type="component" value="Unassembled WGS sequence"/>
</dbReference>
<sequence length="127" mass="14302">MKVRVIDPDSPYYGQEFEGGCVYYDVYHTGDSPDLFLIKTPEGEKIILSTSIDTEHYWNQRRQEQIERLGANVGDTVIITRSGGGCFTRDFDCSKPHKITKIDSSGYVEFDGGLAKTFRPDVILVDA</sequence>
<protein>
    <submittedName>
        <fullName evidence="1">Uncharacterized protein</fullName>
    </submittedName>
</protein>
<dbReference type="STRING" id="341036.SAMN05660649_00552"/>
<evidence type="ECO:0000313" key="1">
    <source>
        <dbReference type="EMBL" id="SFG06848.1"/>
    </source>
</evidence>
<evidence type="ECO:0000313" key="2">
    <source>
        <dbReference type="Proteomes" id="UP000199337"/>
    </source>
</evidence>
<dbReference type="EMBL" id="FOOX01000002">
    <property type="protein sequence ID" value="SFG06848.1"/>
    <property type="molecule type" value="Genomic_DNA"/>
</dbReference>
<dbReference type="OrthoDB" id="2610391at2"/>
<dbReference type="RefSeq" id="WP_092468509.1">
    <property type="nucleotide sequence ID" value="NZ_FOOX01000002.1"/>
</dbReference>
<proteinExistence type="predicted"/>
<reference evidence="2" key="1">
    <citation type="submission" date="2016-10" db="EMBL/GenBank/DDBJ databases">
        <authorList>
            <person name="Varghese N."/>
            <person name="Submissions S."/>
        </authorList>
    </citation>
    <scope>NUCLEOTIDE SEQUENCE [LARGE SCALE GENOMIC DNA]</scope>
    <source>
        <strain evidence="2">DSM 17038</strain>
    </source>
</reference>
<accession>A0A1I2NSY6</accession>